<dbReference type="EMBL" id="CADEPI010000436">
    <property type="protein sequence ID" value="CAB3385846.1"/>
    <property type="molecule type" value="Genomic_DNA"/>
</dbReference>
<protein>
    <submittedName>
        <fullName evidence="1">Uncharacterized protein</fullName>
    </submittedName>
</protein>
<organism evidence="1 2">
    <name type="scientific">Cloeon dipterum</name>
    <dbReference type="NCBI Taxonomy" id="197152"/>
    <lineage>
        <taxon>Eukaryota</taxon>
        <taxon>Metazoa</taxon>
        <taxon>Ecdysozoa</taxon>
        <taxon>Arthropoda</taxon>
        <taxon>Hexapoda</taxon>
        <taxon>Insecta</taxon>
        <taxon>Pterygota</taxon>
        <taxon>Palaeoptera</taxon>
        <taxon>Ephemeroptera</taxon>
        <taxon>Pisciforma</taxon>
        <taxon>Baetidae</taxon>
        <taxon>Cloeon</taxon>
    </lineage>
</organism>
<comment type="caution">
    <text evidence="1">The sequence shown here is derived from an EMBL/GenBank/DDBJ whole genome shotgun (WGS) entry which is preliminary data.</text>
</comment>
<dbReference type="Proteomes" id="UP000494165">
    <property type="component" value="Unassembled WGS sequence"/>
</dbReference>
<evidence type="ECO:0000313" key="2">
    <source>
        <dbReference type="Proteomes" id="UP000494165"/>
    </source>
</evidence>
<reference evidence="1 2" key="1">
    <citation type="submission" date="2020-04" db="EMBL/GenBank/DDBJ databases">
        <authorList>
            <person name="Alioto T."/>
            <person name="Alioto T."/>
            <person name="Gomez Garrido J."/>
        </authorList>
    </citation>
    <scope>NUCLEOTIDE SEQUENCE [LARGE SCALE GENOMIC DNA]</scope>
</reference>
<dbReference type="AlphaFoldDB" id="A0A8S1DUI4"/>
<name>A0A8S1DUI4_9INSE</name>
<gene>
    <name evidence="1" type="ORF">CLODIP_2_CD05406</name>
</gene>
<sequence length="137" mass="15696">MDAVLFWRPTFDGYNRVKSPREVYDTYLNLLMLVGPENLEWIRFNLGDPTPARALHAGFTNAENPEPLYIGEVAYLPGQVYRNECYIVKGEFTMRYQSFSIAVMKDGAVPSPVIQEQSVFTAGKKGCYRRSNWSPIF</sequence>
<accession>A0A8S1DUI4</accession>
<evidence type="ECO:0000313" key="1">
    <source>
        <dbReference type="EMBL" id="CAB3385846.1"/>
    </source>
</evidence>
<proteinExistence type="predicted"/>
<keyword evidence="2" id="KW-1185">Reference proteome</keyword>